<dbReference type="PROSITE" id="PS00383">
    <property type="entry name" value="TYR_PHOSPHATASE_1"/>
    <property type="match status" value="1"/>
</dbReference>
<comment type="caution">
    <text evidence="7">The sequence shown here is derived from an EMBL/GenBank/DDBJ whole genome shotgun (WGS) entry which is preliminary data.</text>
</comment>
<dbReference type="SMART" id="SM00404">
    <property type="entry name" value="PTPc_motif"/>
    <property type="match status" value="1"/>
</dbReference>
<feature type="compositionally biased region" description="Basic and acidic residues" evidence="3">
    <location>
        <begin position="1183"/>
        <end position="1194"/>
    </location>
</feature>
<dbReference type="PRINTS" id="PR00700">
    <property type="entry name" value="PRTYPHPHTASE"/>
</dbReference>
<dbReference type="PANTHER" id="PTHR19134:SF561">
    <property type="entry name" value="PROTEIN TYROSINE PHOSPHATASE 36E, ISOFORM A"/>
    <property type="match status" value="1"/>
</dbReference>
<dbReference type="Gene3D" id="3.90.190.10">
    <property type="entry name" value="Protein tyrosine phosphatase superfamily"/>
    <property type="match status" value="3"/>
</dbReference>
<evidence type="ECO:0000256" key="1">
    <source>
        <dbReference type="ARBA" id="ARBA00009649"/>
    </source>
</evidence>
<dbReference type="PANTHER" id="PTHR19134">
    <property type="entry name" value="RECEPTOR-TYPE TYROSINE-PROTEIN PHOSPHATASE"/>
    <property type="match status" value="1"/>
</dbReference>
<feature type="region of interest" description="Disordered" evidence="3">
    <location>
        <begin position="1110"/>
        <end position="1141"/>
    </location>
</feature>
<evidence type="ECO:0000256" key="2">
    <source>
        <dbReference type="ARBA" id="ARBA00013064"/>
    </source>
</evidence>
<evidence type="ECO:0000256" key="3">
    <source>
        <dbReference type="SAM" id="MobiDB-lite"/>
    </source>
</evidence>
<organism evidence="7 8">
    <name type="scientific">Rhodocollybia butyracea</name>
    <dbReference type="NCBI Taxonomy" id="206335"/>
    <lineage>
        <taxon>Eukaryota</taxon>
        <taxon>Fungi</taxon>
        <taxon>Dikarya</taxon>
        <taxon>Basidiomycota</taxon>
        <taxon>Agaricomycotina</taxon>
        <taxon>Agaricomycetes</taxon>
        <taxon>Agaricomycetidae</taxon>
        <taxon>Agaricales</taxon>
        <taxon>Marasmiineae</taxon>
        <taxon>Omphalotaceae</taxon>
        <taxon>Rhodocollybia</taxon>
    </lineage>
</organism>
<feature type="compositionally biased region" description="Low complexity" evidence="3">
    <location>
        <begin position="320"/>
        <end position="332"/>
    </location>
</feature>
<dbReference type="EC" id="3.1.3.48" evidence="2"/>
<evidence type="ECO:0000259" key="5">
    <source>
        <dbReference type="PROSITE" id="PS50056"/>
    </source>
</evidence>
<evidence type="ECO:0000259" key="4">
    <source>
        <dbReference type="PROSITE" id="PS50055"/>
    </source>
</evidence>
<name>A0A9P5PV38_9AGAR</name>
<dbReference type="InterPro" id="IPR050348">
    <property type="entry name" value="Protein-Tyr_Phosphatase"/>
</dbReference>
<dbReference type="InterPro" id="IPR000242">
    <property type="entry name" value="PTP_cat"/>
</dbReference>
<feature type="compositionally biased region" description="Low complexity" evidence="3">
    <location>
        <begin position="1222"/>
        <end position="1231"/>
    </location>
</feature>
<feature type="compositionally biased region" description="Basic and acidic residues" evidence="3">
    <location>
        <begin position="491"/>
        <end position="502"/>
    </location>
</feature>
<dbReference type="PROSITE" id="PS50056">
    <property type="entry name" value="TYR_PHOSPHATASE_2"/>
    <property type="match status" value="1"/>
</dbReference>
<dbReference type="EMBL" id="JADNRY010000060">
    <property type="protein sequence ID" value="KAF9068540.1"/>
    <property type="molecule type" value="Genomic_DNA"/>
</dbReference>
<feature type="compositionally biased region" description="Polar residues" evidence="3">
    <location>
        <begin position="1286"/>
        <end position="1296"/>
    </location>
</feature>
<feature type="compositionally biased region" description="Polar residues" evidence="3">
    <location>
        <begin position="1561"/>
        <end position="1572"/>
    </location>
</feature>
<dbReference type="InterPro" id="IPR000387">
    <property type="entry name" value="Tyr_Pase_dom"/>
</dbReference>
<feature type="region of interest" description="Disordered" evidence="3">
    <location>
        <begin position="1541"/>
        <end position="1628"/>
    </location>
</feature>
<feature type="domain" description="Tyrosine-protein phosphatase" evidence="4">
    <location>
        <begin position="662"/>
        <end position="960"/>
    </location>
</feature>
<accession>A0A9P5PV38</accession>
<feature type="region of interest" description="Disordered" evidence="3">
    <location>
        <begin position="444"/>
        <end position="514"/>
    </location>
</feature>
<dbReference type="SUPFAM" id="SSF52799">
    <property type="entry name" value="(Phosphotyrosine protein) phosphatases II"/>
    <property type="match status" value="1"/>
</dbReference>
<feature type="compositionally biased region" description="Low complexity" evidence="3">
    <location>
        <begin position="1388"/>
        <end position="1413"/>
    </location>
</feature>
<feature type="compositionally biased region" description="Polar residues" evidence="3">
    <location>
        <begin position="212"/>
        <end position="230"/>
    </location>
</feature>
<dbReference type="Gene3D" id="3.40.250.10">
    <property type="entry name" value="Rhodanese-like domain"/>
    <property type="match status" value="1"/>
</dbReference>
<dbReference type="InterPro" id="IPR016130">
    <property type="entry name" value="Tyr_Pase_AS"/>
</dbReference>
<dbReference type="OrthoDB" id="6058203at2759"/>
<dbReference type="InterPro" id="IPR001763">
    <property type="entry name" value="Rhodanese-like_dom"/>
</dbReference>
<dbReference type="InterPro" id="IPR036873">
    <property type="entry name" value="Rhodanese-like_dom_sf"/>
</dbReference>
<dbReference type="GO" id="GO:0004725">
    <property type="term" value="F:protein tyrosine phosphatase activity"/>
    <property type="evidence" value="ECO:0007669"/>
    <property type="project" value="UniProtKB-EC"/>
</dbReference>
<feature type="region of interest" description="Disordered" evidence="3">
    <location>
        <begin position="653"/>
        <end position="675"/>
    </location>
</feature>
<dbReference type="InterPro" id="IPR029021">
    <property type="entry name" value="Prot-tyrosine_phosphatase-like"/>
</dbReference>
<protein>
    <recommendedName>
        <fullName evidence="2">protein-tyrosine-phosphatase</fullName>
        <ecNumber evidence="2">3.1.3.48</ecNumber>
    </recommendedName>
</protein>
<feature type="compositionally biased region" description="Acidic residues" evidence="3">
    <location>
        <begin position="981"/>
        <end position="994"/>
    </location>
</feature>
<feature type="region of interest" description="Disordered" evidence="3">
    <location>
        <begin position="1169"/>
        <end position="1233"/>
    </location>
</feature>
<dbReference type="InterPro" id="IPR003595">
    <property type="entry name" value="Tyr_Pase_cat"/>
</dbReference>
<feature type="region of interest" description="Disordered" evidence="3">
    <location>
        <begin position="196"/>
        <end position="260"/>
    </location>
</feature>
<comment type="similarity">
    <text evidence="1">Belongs to the protein-tyrosine phosphatase family. Non-receptor class subfamily.</text>
</comment>
<dbReference type="PROSITE" id="PS50206">
    <property type="entry name" value="RHODANESE_3"/>
    <property type="match status" value="1"/>
</dbReference>
<evidence type="ECO:0000313" key="7">
    <source>
        <dbReference type="EMBL" id="KAF9068540.1"/>
    </source>
</evidence>
<feature type="region of interest" description="Disordered" evidence="3">
    <location>
        <begin position="1313"/>
        <end position="1472"/>
    </location>
</feature>
<feature type="compositionally biased region" description="Polar residues" evidence="3">
    <location>
        <begin position="368"/>
        <end position="381"/>
    </location>
</feature>
<sequence>MDDDFFGSKPDPPTISDDVDTFAKAVSKRSVLNPVLNPKALDPTKRPISSNISLKPSSDFAFVEPEGLALLINNPAALVLDIRPHAAHSSARIPSALSLSVPSTLLKRPLFSLDRLAAMLPSASARARLTEWPKFSTIVVYDVDSTGSPFLPDGNNILGLLRKFANDPAYSGNTLLWLKGGFQRVWRERRDLVDLRPPDPEVDDDINDTDSLKTTQLPSSAFGSGTTTKNPQDKSSPHKRPPSTLSLRANAPNMSDKPVITPSVPFNPFFDTIRQNIELSQGITERIPLRLPKRVRRRIDDLPFEWLREISRRADTKLVDSSTTEDSHSSSSSEDESHSFRPPKSTHKALPPGPVYDHLIAEAPIAGHSSNNSSTPKQHSTPSPPSQAMLDKGMEALAMQFYSIELAEQQRLMGVMHHHSAESGVVNLKQGSLDSPMTTLFPLADVSARGPDSPHSAQIANSSGASSVSEPYRSHKPSNLGGISSNISESDGERGKSQKTGDKPAPFPYSITAGVEKGSKNRYRHIWPFEHARVRLHQRRHSPSRKYPQPHPRYHSPIPFKRAPSSTTSSRPPSGALTGLISSTSSHTGGAPISRSVSDANKPHRMKGRQGAKPNFGVGGLNLGGPFTSSALTAPLTGLNASTIGGSALKPSFTSMRVPAPPAGSGGETTESEYDSEWEASGRENVYDDYVNASYVQPICTSRRYIATQGPLEATFVDFWTLVYQQNVHVIVMLTREIEGAMVKCGPYWKDEVFGPLRLKLISVEGNVDEGKDDDVRRKVEFGDPGSDGFFSFPVALEPNNRSAKGKMNSVDAIIKRTFLLSHTSYPEIPPRKVTQFQYLEWPDMNVPDDPRGVLGLIRQVDQAVTETMHLNEYGEEDKDSTAKDINANDIVSGVPAIIQSSPLSRSRKGSEESLNRYTGIANHALGRKHSPVLLHCSAGVGRTGGFIAVDAVLDGIRRELRKQKRFQKVAHTIPPHATDDSMDVDEDRAEEDGQGNWNKFKPTRDIDMVVDNGTDFNTIAIPANSSGDVLHVPVHQLAMVRPLHFFHRSEQAMESDDDLPTPSASFYSLYSQNVNSYAQPAINSSSDRPMQIDDYFATGFTKERDLEPAKPVYQRQASSTRMWAEDVSDQTGSHGTAVRVDEARRQMLSENRLSERDVSLLEPKFSTLSKENTVSEDSESMDMDRVKSPDRLHLPPGQDVVARQKPTVEVGSGAPSIVPLSSIDSASSSDDSYRFQSNFKGARYHRFGHQTSHSLPYGESNLTSSTGTSFSSLQSLPGSAMPKTSAPQINTSNGTLLPAINLRGEDARLRTWSAPSARPPQTAVSKVEGIQDADETSQVVPKHVSSWLTGEGERVVEKSPSPFSGSRNEDSGSVPPPSRSLSPFVGSTTNSSHQSSSVVESVSSSNPASHPPTLDTSNGSETLKKLALPASIQKSTSLPTTGSQPGKDTPADSPQPPPLNSRFSYPRVLHSDKSPDALSKFEEPLMEVLQDMRKQRMSLCQSLRQYVFVHAAVIEGALMIVDEERKRERKEMKMDVDDVVSKPFQPDSGLLHSPVRPTRRTTVSLSSTPSTGKRVASPTELPKEDEKGEQVLFKKPSIKRKVGNTPNREPWSFRNVQSAPTLQPPPP</sequence>
<feature type="region of interest" description="Disordered" evidence="3">
    <location>
        <begin position="1256"/>
        <end position="1296"/>
    </location>
</feature>
<feature type="compositionally biased region" description="Polar residues" evidence="3">
    <location>
        <begin position="1433"/>
        <end position="1447"/>
    </location>
</feature>
<feature type="domain" description="Rhodanese" evidence="6">
    <location>
        <begin position="73"/>
        <end position="142"/>
    </location>
</feature>
<feature type="compositionally biased region" description="Low complexity" evidence="3">
    <location>
        <begin position="564"/>
        <end position="574"/>
    </location>
</feature>
<feature type="compositionally biased region" description="Low complexity" evidence="3">
    <location>
        <begin position="1261"/>
        <end position="1277"/>
    </location>
</feature>
<keyword evidence="8" id="KW-1185">Reference proteome</keyword>
<dbReference type="SUPFAM" id="SSF52821">
    <property type="entry name" value="Rhodanese/Cell cycle control phosphatase"/>
    <property type="match status" value="1"/>
</dbReference>
<feature type="domain" description="Tyrosine specific protein phosphatases" evidence="5">
    <location>
        <begin position="912"/>
        <end position="953"/>
    </location>
</feature>
<evidence type="ECO:0000259" key="6">
    <source>
        <dbReference type="PROSITE" id="PS50206"/>
    </source>
</evidence>
<feature type="region of interest" description="Disordered" evidence="3">
    <location>
        <begin position="975"/>
        <end position="1000"/>
    </location>
</feature>
<dbReference type="Pfam" id="PF00102">
    <property type="entry name" value="Y_phosphatase"/>
    <property type="match status" value="3"/>
</dbReference>
<feature type="compositionally biased region" description="Polar residues" evidence="3">
    <location>
        <begin position="455"/>
        <end position="469"/>
    </location>
</feature>
<gene>
    <name evidence="7" type="ORF">BDP27DRAFT_1421894</name>
</gene>
<evidence type="ECO:0000313" key="8">
    <source>
        <dbReference type="Proteomes" id="UP000772434"/>
    </source>
</evidence>
<dbReference type="PROSITE" id="PS50055">
    <property type="entry name" value="TYR_PHOSPHATASE_PTP"/>
    <property type="match status" value="1"/>
</dbReference>
<reference evidence="7" key="1">
    <citation type="submission" date="2020-11" db="EMBL/GenBank/DDBJ databases">
        <authorList>
            <consortium name="DOE Joint Genome Institute"/>
            <person name="Ahrendt S."/>
            <person name="Riley R."/>
            <person name="Andreopoulos W."/>
            <person name="Labutti K."/>
            <person name="Pangilinan J."/>
            <person name="Ruiz-Duenas F.J."/>
            <person name="Barrasa J.M."/>
            <person name="Sanchez-Garcia M."/>
            <person name="Camarero S."/>
            <person name="Miyauchi S."/>
            <person name="Serrano A."/>
            <person name="Linde D."/>
            <person name="Babiker R."/>
            <person name="Drula E."/>
            <person name="Ayuso-Fernandez I."/>
            <person name="Pacheco R."/>
            <person name="Padilla G."/>
            <person name="Ferreira P."/>
            <person name="Barriuso J."/>
            <person name="Kellner H."/>
            <person name="Castanera R."/>
            <person name="Alfaro M."/>
            <person name="Ramirez L."/>
            <person name="Pisabarro A.G."/>
            <person name="Kuo A."/>
            <person name="Tritt A."/>
            <person name="Lipzen A."/>
            <person name="He G."/>
            <person name="Yan M."/>
            <person name="Ng V."/>
            <person name="Cullen D."/>
            <person name="Martin F."/>
            <person name="Rosso M.-N."/>
            <person name="Henrissat B."/>
            <person name="Hibbett D."/>
            <person name="Martinez A.T."/>
            <person name="Grigoriev I.V."/>
        </authorList>
    </citation>
    <scope>NUCLEOTIDE SEQUENCE</scope>
    <source>
        <strain evidence="7">AH 40177</strain>
    </source>
</reference>
<dbReference type="Proteomes" id="UP000772434">
    <property type="component" value="Unassembled WGS sequence"/>
</dbReference>
<feature type="region of interest" description="Disordered" evidence="3">
    <location>
        <begin position="316"/>
        <end position="389"/>
    </location>
</feature>
<dbReference type="SMART" id="SM00194">
    <property type="entry name" value="PTPc"/>
    <property type="match status" value="1"/>
</dbReference>
<feature type="region of interest" description="Disordered" evidence="3">
    <location>
        <begin position="537"/>
        <end position="616"/>
    </location>
</feature>
<proteinExistence type="inferred from homology"/>